<dbReference type="InterPro" id="IPR004358">
    <property type="entry name" value="Sig_transdc_His_kin-like_C"/>
</dbReference>
<dbReference type="Pfam" id="PF02518">
    <property type="entry name" value="HATPase_c"/>
    <property type="match status" value="1"/>
</dbReference>
<sequence length="953" mass="102600">MELFLPKIELLALEQQLPSQSGIARARTLVALAWYWRQSNSRQAMYWVEEGERCLQASVEPAQAVEKIRLAARLLLVRAETKQLAAELEVALQMALDAAAQFETCQDMVGLGDAYWLQGQVLEDSGQHGQIKLILDAAQAVYLAAGDKARQDALQARRLTMAVFSDPVAVAAALETFPLDQQGQLPVAFWLSSTRGLCAAMAGDPAASIKHFLRAHEIALDIGQLRRALVAGSNAAESFLRLGDLDTALAMHERDLLLARELGWPVSLGLCLGKIGTAMRQLGRYAEARTFLLESTKQMALLPGSRNQAQIMIDLADLELADGRYASAAQAFTDLAAQLDLKLSPDLLLLVQCSRAAALLKVGHKQAAGEAAMAALGLAATLGDVLGEMKALQVLAQMPDDAGLPYPDDMHEPSLALHYLRRAEALAATIKGYEPAPDLWQQLAAAEAKAGNYKSAYEYGLAAQSAYRKVQTVAVQQRAVAMQVKHELEQAQAETVLHQQAAEALRETTTTLEILGVMGREITACLQAESIFQTLYRHVDQLLDAASFVVFMAEPPPAGMAGPGQLALAYGVEGGEQLEPKILVMDGDSVLARCARDREELLINLESEGSDGASLVPGTLVTLSLLFGPLLAGDRLLGVMSIQSTHPHAYGDRERFIFKALCAYGAIALDNAAAYALTEAAQQQTHAALMELRQMQRDLIEREKLAALGSLVAGVAHELNTPIGNSLLVASTLRDSSQDFLTELAQGGLRKSQLEQYCRSTQESSSLLMRSLEKAAELVSGFKQLAVDQTSDRRRPFSLQQTCEEVALTLAHVLTRAGHSLTMEVDEDLALDSYPGPLGQVISNLIINATLHGFDGRQGGKMRLSAHAQGAQQVLLSFDDDGHGIAAEHLSKIFEPFFTTRLGQGGSGLGLHISYNIVRNLLGGSISVSSRIGRGTHFEILLPLVAPALGEAV</sequence>
<name>A0ABT2YDW9_9BURK</name>
<dbReference type="PROSITE" id="PS50109">
    <property type="entry name" value="HIS_KIN"/>
    <property type="match status" value="1"/>
</dbReference>
<dbReference type="SMART" id="SM00387">
    <property type="entry name" value="HATPase_c"/>
    <property type="match status" value="1"/>
</dbReference>
<dbReference type="EMBL" id="JAJIRN010000003">
    <property type="protein sequence ID" value="MCV2368231.1"/>
    <property type="molecule type" value="Genomic_DNA"/>
</dbReference>
<dbReference type="InterPro" id="IPR005467">
    <property type="entry name" value="His_kinase_dom"/>
</dbReference>
<dbReference type="EC" id="2.7.13.3" evidence="2"/>
<proteinExistence type="predicted"/>
<reference evidence="5 6" key="1">
    <citation type="submission" date="2021-11" db="EMBL/GenBank/DDBJ databases">
        <authorList>
            <person name="Liang Q."/>
            <person name="Mou H."/>
            <person name="Liu Z."/>
        </authorList>
    </citation>
    <scope>NUCLEOTIDE SEQUENCE [LARGE SCALE GENOMIC DNA]</scope>
    <source>
        <strain evidence="5 6">CHU3</strain>
    </source>
</reference>
<dbReference type="PRINTS" id="PR00344">
    <property type="entry name" value="BCTRLSENSOR"/>
</dbReference>
<gene>
    <name evidence="5" type="ORF">LNV07_09000</name>
</gene>
<feature type="domain" description="Histidine kinase" evidence="4">
    <location>
        <begin position="714"/>
        <end position="946"/>
    </location>
</feature>
<dbReference type="InterPro" id="IPR029016">
    <property type="entry name" value="GAF-like_dom_sf"/>
</dbReference>
<dbReference type="Gene3D" id="3.30.565.10">
    <property type="entry name" value="Histidine kinase-like ATPase, C-terminal domain"/>
    <property type="match status" value="1"/>
</dbReference>
<dbReference type="Proteomes" id="UP001209701">
    <property type="component" value="Unassembled WGS sequence"/>
</dbReference>
<dbReference type="Gene3D" id="1.10.287.130">
    <property type="match status" value="1"/>
</dbReference>
<evidence type="ECO:0000256" key="1">
    <source>
        <dbReference type="ARBA" id="ARBA00000085"/>
    </source>
</evidence>
<evidence type="ECO:0000259" key="4">
    <source>
        <dbReference type="PROSITE" id="PS50109"/>
    </source>
</evidence>
<dbReference type="SUPFAM" id="SSF55874">
    <property type="entry name" value="ATPase domain of HSP90 chaperone/DNA topoisomerase II/histidine kinase"/>
    <property type="match status" value="1"/>
</dbReference>
<keyword evidence="3" id="KW-0175">Coiled coil</keyword>
<feature type="coiled-coil region" evidence="3">
    <location>
        <begin position="474"/>
        <end position="508"/>
    </location>
</feature>
<dbReference type="RefSeq" id="WP_263570822.1">
    <property type="nucleotide sequence ID" value="NZ_JAJIRN010000003.1"/>
</dbReference>
<comment type="catalytic activity">
    <reaction evidence="1">
        <text>ATP + protein L-histidine = ADP + protein N-phospho-L-histidine.</text>
        <dbReference type="EC" id="2.7.13.3"/>
    </reaction>
</comment>
<evidence type="ECO:0000256" key="3">
    <source>
        <dbReference type="SAM" id="Coils"/>
    </source>
</evidence>
<dbReference type="InterPro" id="IPR011990">
    <property type="entry name" value="TPR-like_helical_dom_sf"/>
</dbReference>
<dbReference type="SUPFAM" id="SSF55781">
    <property type="entry name" value="GAF domain-like"/>
    <property type="match status" value="1"/>
</dbReference>
<evidence type="ECO:0000313" key="6">
    <source>
        <dbReference type="Proteomes" id="UP001209701"/>
    </source>
</evidence>
<dbReference type="SUPFAM" id="SSF47384">
    <property type="entry name" value="Homodimeric domain of signal transducing histidine kinase"/>
    <property type="match status" value="1"/>
</dbReference>
<accession>A0ABT2YDW9</accession>
<protein>
    <recommendedName>
        <fullName evidence="2">histidine kinase</fullName>
        <ecNumber evidence="2">2.7.13.3</ecNumber>
    </recommendedName>
</protein>
<evidence type="ECO:0000313" key="5">
    <source>
        <dbReference type="EMBL" id="MCV2368231.1"/>
    </source>
</evidence>
<dbReference type="InterPro" id="IPR036890">
    <property type="entry name" value="HATPase_C_sf"/>
</dbReference>
<dbReference type="PANTHER" id="PTHR43065:SF47">
    <property type="match status" value="1"/>
</dbReference>
<dbReference type="InterPro" id="IPR036097">
    <property type="entry name" value="HisK_dim/P_sf"/>
</dbReference>
<dbReference type="InterPro" id="IPR003594">
    <property type="entry name" value="HATPase_dom"/>
</dbReference>
<dbReference type="Pfam" id="PF13185">
    <property type="entry name" value="GAF_2"/>
    <property type="match status" value="1"/>
</dbReference>
<dbReference type="SMART" id="SM00065">
    <property type="entry name" value="GAF"/>
    <property type="match status" value="1"/>
</dbReference>
<dbReference type="Gene3D" id="3.30.450.40">
    <property type="match status" value="1"/>
</dbReference>
<comment type="caution">
    <text evidence="5">The sequence shown here is derived from an EMBL/GenBank/DDBJ whole genome shotgun (WGS) entry which is preliminary data.</text>
</comment>
<dbReference type="Pfam" id="PF13424">
    <property type="entry name" value="TPR_12"/>
    <property type="match status" value="1"/>
</dbReference>
<dbReference type="Gene3D" id="1.25.40.10">
    <property type="entry name" value="Tetratricopeptide repeat domain"/>
    <property type="match status" value="1"/>
</dbReference>
<keyword evidence="6" id="KW-1185">Reference proteome</keyword>
<organism evidence="5 6">
    <name type="scientific">Roseateles oligotrophus</name>
    <dbReference type="NCBI Taxonomy" id="1769250"/>
    <lineage>
        <taxon>Bacteria</taxon>
        <taxon>Pseudomonadati</taxon>
        <taxon>Pseudomonadota</taxon>
        <taxon>Betaproteobacteria</taxon>
        <taxon>Burkholderiales</taxon>
        <taxon>Sphaerotilaceae</taxon>
        <taxon>Roseateles</taxon>
    </lineage>
</organism>
<dbReference type="PANTHER" id="PTHR43065">
    <property type="entry name" value="SENSOR HISTIDINE KINASE"/>
    <property type="match status" value="1"/>
</dbReference>
<evidence type="ECO:0000256" key="2">
    <source>
        <dbReference type="ARBA" id="ARBA00012438"/>
    </source>
</evidence>
<dbReference type="SUPFAM" id="SSF48452">
    <property type="entry name" value="TPR-like"/>
    <property type="match status" value="2"/>
</dbReference>
<dbReference type="InterPro" id="IPR003018">
    <property type="entry name" value="GAF"/>
</dbReference>